<dbReference type="Proteomes" id="UP000095591">
    <property type="component" value="Unassembled WGS sequence"/>
</dbReference>
<evidence type="ECO:0000313" key="1">
    <source>
        <dbReference type="EMBL" id="CUN04813.1"/>
    </source>
</evidence>
<accession>A0A173TPS4</accession>
<gene>
    <name evidence="1" type="ORF">ERS852429_01698</name>
</gene>
<proteinExistence type="predicted"/>
<organism evidence="1 2">
    <name type="scientific">Parabacteroides distasonis</name>
    <dbReference type="NCBI Taxonomy" id="823"/>
    <lineage>
        <taxon>Bacteria</taxon>
        <taxon>Pseudomonadati</taxon>
        <taxon>Bacteroidota</taxon>
        <taxon>Bacteroidia</taxon>
        <taxon>Bacteroidales</taxon>
        <taxon>Tannerellaceae</taxon>
        <taxon>Parabacteroides</taxon>
    </lineage>
</organism>
<name>A0A173TPS4_PARDI</name>
<sequence>MYNIRASLQKYKIKKIHQKSPDRETVFNYHLNSGLTFNNHGFDTGKYDNPSVVGNKNCLYDPFSRINLGGIRIFCIFTQKFRDIQNHSTDLGIIHF</sequence>
<reference evidence="1 2" key="1">
    <citation type="submission" date="2015-09" db="EMBL/GenBank/DDBJ databases">
        <authorList>
            <consortium name="Pathogen Informatics"/>
        </authorList>
    </citation>
    <scope>NUCLEOTIDE SEQUENCE [LARGE SCALE GENOMIC DNA]</scope>
    <source>
        <strain evidence="1 2">2789STDY5608872</strain>
    </source>
</reference>
<evidence type="ECO:0000313" key="2">
    <source>
        <dbReference type="Proteomes" id="UP000095591"/>
    </source>
</evidence>
<dbReference type="AlphaFoldDB" id="A0A173TPS4"/>
<protein>
    <submittedName>
        <fullName evidence="1">Uncharacterized protein</fullName>
    </submittedName>
</protein>
<dbReference type="EMBL" id="CYXP01000003">
    <property type="protein sequence ID" value="CUN04813.1"/>
    <property type="molecule type" value="Genomic_DNA"/>
</dbReference>